<evidence type="ECO:0000313" key="4">
    <source>
        <dbReference type="Proteomes" id="UP000005387"/>
    </source>
</evidence>
<dbReference type="Proteomes" id="UP000005387">
    <property type="component" value="Unassembled WGS sequence"/>
</dbReference>
<evidence type="ECO:0000256" key="1">
    <source>
        <dbReference type="ARBA" id="ARBA00006817"/>
    </source>
</evidence>
<dbReference type="CDD" id="cd07814">
    <property type="entry name" value="SRPBCC_CalC_Aha1-like"/>
    <property type="match status" value="1"/>
</dbReference>
<evidence type="ECO:0000259" key="2">
    <source>
        <dbReference type="Pfam" id="PF08327"/>
    </source>
</evidence>
<dbReference type="EMBL" id="AEDD01000001">
    <property type="protein sequence ID" value="EFM12524.1"/>
    <property type="molecule type" value="Genomic_DNA"/>
</dbReference>
<protein>
    <submittedName>
        <fullName evidence="3">Activator of Hsp90 ATPase 1 family protein</fullName>
    </submittedName>
</protein>
<comment type="similarity">
    <text evidence="1">Belongs to the AHA1 family.</text>
</comment>
<feature type="domain" description="Activator of Hsp90 ATPase homologue 1/2-like C-terminal" evidence="2">
    <location>
        <begin position="28"/>
        <end position="136"/>
    </location>
</feature>
<dbReference type="AlphaFoldDB" id="E0I4J3"/>
<dbReference type="STRING" id="717606.PaecuDRAFT_0035"/>
<gene>
    <name evidence="3" type="ORF">PaecuDRAFT_0035</name>
</gene>
<dbReference type="InterPro" id="IPR013538">
    <property type="entry name" value="ASHA1/2-like_C"/>
</dbReference>
<organism evidence="3 4">
    <name type="scientific">Paenibacillus curdlanolyticus YK9</name>
    <dbReference type="NCBI Taxonomy" id="717606"/>
    <lineage>
        <taxon>Bacteria</taxon>
        <taxon>Bacillati</taxon>
        <taxon>Bacillota</taxon>
        <taxon>Bacilli</taxon>
        <taxon>Bacillales</taxon>
        <taxon>Paenibacillaceae</taxon>
        <taxon>Paenibacillus</taxon>
    </lineage>
</organism>
<dbReference type="eggNOG" id="COG3832">
    <property type="taxonomic scope" value="Bacteria"/>
</dbReference>
<proteinExistence type="inferred from homology"/>
<reference evidence="3 4" key="1">
    <citation type="submission" date="2010-07" db="EMBL/GenBank/DDBJ databases">
        <title>The draft genome of Paenibacillus curdlanolyticus YK9.</title>
        <authorList>
            <consortium name="US DOE Joint Genome Institute (JGI-PGF)"/>
            <person name="Lucas S."/>
            <person name="Copeland A."/>
            <person name="Lapidus A."/>
            <person name="Cheng J.-F."/>
            <person name="Bruce D."/>
            <person name="Goodwin L."/>
            <person name="Pitluck S."/>
            <person name="Land M.L."/>
            <person name="Hauser L."/>
            <person name="Chang Y.-J."/>
            <person name="Jeffries C."/>
            <person name="Anderson I.J."/>
            <person name="Johnson E."/>
            <person name="Loganathan U."/>
            <person name="Mulhopadhyay B."/>
            <person name="Kyrpides N."/>
            <person name="Woyke T.J."/>
        </authorList>
    </citation>
    <scope>NUCLEOTIDE SEQUENCE [LARGE SCALE GENOMIC DNA]</scope>
    <source>
        <strain evidence="3 4">YK9</strain>
    </source>
</reference>
<dbReference type="Gene3D" id="3.30.530.20">
    <property type="match status" value="1"/>
</dbReference>
<keyword evidence="4" id="KW-1185">Reference proteome</keyword>
<name>E0I4J3_9BACL</name>
<accession>E0I4J3</accession>
<sequence length="139" mass="15552">MNETAAQVVGQTASAGFQIGVRRTLPLTAEEAWAYLTSSEGLSLWLGDAPPPAFQQGESFGSSDGISGQLRVVKENQQLRLKWKLPRWERESTLQIRLIPAKTGTTISFHQENLDNAHTREEMKQHWEDVISKIAKHAI</sequence>
<dbReference type="SUPFAM" id="SSF55961">
    <property type="entry name" value="Bet v1-like"/>
    <property type="match status" value="1"/>
</dbReference>
<evidence type="ECO:0000313" key="3">
    <source>
        <dbReference type="EMBL" id="EFM12524.1"/>
    </source>
</evidence>
<dbReference type="InterPro" id="IPR023393">
    <property type="entry name" value="START-like_dom_sf"/>
</dbReference>
<dbReference type="Pfam" id="PF08327">
    <property type="entry name" value="AHSA1"/>
    <property type="match status" value="1"/>
</dbReference>